<dbReference type="GO" id="GO:0003677">
    <property type="term" value="F:DNA binding"/>
    <property type="evidence" value="ECO:0007669"/>
    <property type="project" value="UniProtKB-UniRule"/>
</dbReference>
<dbReference type="Gene3D" id="1.10.10.60">
    <property type="entry name" value="Homeodomain-like"/>
    <property type="match status" value="1"/>
</dbReference>
<dbReference type="InterPro" id="IPR036271">
    <property type="entry name" value="Tet_transcr_reg_TetR-rel_C_sf"/>
</dbReference>
<reference evidence="6 7" key="1">
    <citation type="journal article" date="2015" name="Genome Announc.">
        <title>Expanding the biotechnology potential of lactobacilli through comparative genomics of 213 strains and associated genera.</title>
        <authorList>
            <person name="Sun Z."/>
            <person name="Harris H.M."/>
            <person name="McCann A."/>
            <person name="Guo C."/>
            <person name="Argimon S."/>
            <person name="Zhang W."/>
            <person name="Yang X."/>
            <person name="Jeffery I.B."/>
            <person name="Cooney J.C."/>
            <person name="Kagawa T.F."/>
            <person name="Liu W."/>
            <person name="Song Y."/>
            <person name="Salvetti E."/>
            <person name="Wrobel A."/>
            <person name="Rasinkangas P."/>
            <person name="Parkhill J."/>
            <person name="Rea M.C."/>
            <person name="O'Sullivan O."/>
            <person name="Ritari J."/>
            <person name="Douillard F.P."/>
            <person name="Paul Ross R."/>
            <person name="Yang R."/>
            <person name="Briner A.E."/>
            <person name="Felis G.E."/>
            <person name="de Vos W.M."/>
            <person name="Barrangou R."/>
            <person name="Klaenhammer T.R."/>
            <person name="Caufield P.W."/>
            <person name="Cui Y."/>
            <person name="Zhang H."/>
            <person name="O'Toole P.W."/>
        </authorList>
    </citation>
    <scope>NUCLEOTIDE SEQUENCE [LARGE SCALE GENOMIC DNA]</scope>
    <source>
        <strain evidence="6 7">DSM 19394</strain>
    </source>
</reference>
<dbReference type="Pfam" id="PF00440">
    <property type="entry name" value="TetR_N"/>
    <property type="match status" value="1"/>
</dbReference>
<evidence type="ECO:0000313" key="6">
    <source>
        <dbReference type="EMBL" id="KRK95887.1"/>
    </source>
</evidence>
<dbReference type="InterPro" id="IPR011075">
    <property type="entry name" value="TetR_C"/>
</dbReference>
<name>A0A0R1LJA8_9LACO</name>
<evidence type="ECO:0000256" key="4">
    <source>
        <dbReference type="PROSITE-ProRule" id="PRU00335"/>
    </source>
</evidence>
<gene>
    <name evidence="6" type="ORF">FD25_GL002347</name>
</gene>
<proteinExistence type="predicted"/>
<evidence type="ECO:0000313" key="7">
    <source>
        <dbReference type="Proteomes" id="UP000051955"/>
    </source>
</evidence>
<organism evidence="6 7">
    <name type="scientific">Levilactobacillus acidifarinae DSM 19394 = JCM 15949</name>
    <dbReference type="NCBI Taxonomy" id="1423715"/>
    <lineage>
        <taxon>Bacteria</taxon>
        <taxon>Bacillati</taxon>
        <taxon>Bacillota</taxon>
        <taxon>Bacilli</taxon>
        <taxon>Lactobacillales</taxon>
        <taxon>Lactobacillaceae</taxon>
        <taxon>Levilactobacillus</taxon>
    </lineage>
</organism>
<evidence type="ECO:0000259" key="5">
    <source>
        <dbReference type="PROSITE" id="PS50977"/>
    </source>
</evidence>
<dbReference type="EMBL" id="AZDV01000005">
    <property type="protein sequence ID" value="KRK95887.1"/>
    <property type="molecule type" value="Genomic_DNA"/>
</dbReference>
<sequence length="202" mass="22406">MTQTRRRGADLERAVYQATREILNTEGLSQLTFAKVAAKAQTSKPVIYRHWETPFSLALLAIQDKIKADNHGQLDQVVLTGESLAADLLLVAQRFTASMDAFGKTFMGSWFEGVNHDDSAQLKQMLTSVRQIDLNAIDRVLKRAVARGELTGTDLPESLKLLPFDWLRYRMLAGEPVGPAELQLLVDGILVPAYVHTRGTAD</sequence>
<feature type="domain" description="HTH tetR-type" evidence="5">
    <location>
        <begin position="9"/>
        <end position="69"/>
    </location>
</feature>
<feature type="DNA-binding region" description="H-T-H motif" evidence="4">
    <location>
        <begin position="32"/>
        <end position="51"/>
    </location>
</feature>
<dbReference type="STRING" id="1423715.FD25_GL002347"/>
<dbReference type="OrthoDB" id="9796019at2"/>
<dbReference type="Gene3D" id="1.10.357.10">
    <property type="entry name" value="Tetracycline Repressor, domain 2"/>
    <property type="match status" value="1"/>
</dbReference>
<evidence type="ECO:0000256" key="1">
    <source>
        <dbReference type="ARBA" id="ARBA00023015"/>
    </source>
</evidence>
<dbReference type="RefSeq" id="WP_057801071.1">
    <property type="nucleotide sequence ID" value="NZ_AZDV01000005.1"/>
</dbReference>
<dbReference type="SUPFAM" id="SSF48498">
    <property type="entry name" value="Tetracyclin repressor-like, C-terminal domain"/>
    <property type="match status" value="1"/>
</dbReference>
<dbReference type="InterPro" id="IPR009057">
    <property type="entry name" value="Homeodomain-like_sf"/>
</dbReference>
<dbReference type="PATRIC" id="fig|1423715.3.peg.2422"/>
<keyword evidence="1" id="KW-0805">Transcription regulation</keyword>
<keyword evidence="3" id="KW-0804">Transcription</keyword>
<accession>A0A0R1LJA8</accession>
<dbReference type="AlphaFoldDB" id="A0A0R1LJA8"/>
<keyword evidence="2 4" id="KW-0238">DNA-binding</keyword>
<keyword evidence="7" id="KW-1185">Reference proteome</keyword>
<dbReference type="Pfam" id="PF16859">
    <property type="entry name" value="TetR_C_11"/>
    <property type="match status" value="1"/>
</dbReference>
<dbReference type="Proteomes" id="UP000051955">
    <property type="component" value="Unassembled WGS sequence"/>
</dbReference>
<evidence type="ECO:0000256" key="3">
    <source>
        <dbReference type="ARBA" id="ARBA00023163"/>
    </source>
</evidence>
<dbReference type="PROSITE" id="PS50977">
    <property type="entry name" value="HTH_TETR_2"/>
    <property type="match status" value="1"/>
</dbReference>
<protein>
    <submittedName>
        <fullName evidence="6">Transcription regulator</fullName>
    </submittedName>
</protein>
<dbReference type="SUPFAM" id="SSF46689">
    <property type="entry name" value="Homeodomain-like"/>
    <property type="match status" value="1"/>
</dbReference>
<evidence type="ECO:0000256" key="2">
    <source>
        <dbReference type="ARBA" id="ARBA00023125"/>
    </source>
</evidence>
<comment type="caution">
    <text evidence="6">The sequence shown here is derived from an EMBL/GenBank/DDBJ whole genome shotgun (WGS) entry which is preliminary data.</text>
</comment>
<dbReference type="InterPro" id="IPR001647">
    <property type="entry name" value="HTH_TetR"/>
</dbReference>